<gene>
    <name evidence="2" type="ORF">GT037_005402</name>
</gene>
<reference evidence="2" key="1">
    <citation type="submission" date="2020-01" db="EMBL/GenBank/DDBJ databases">
        <authorList>
            <person name="Feng Z.H.Z."/>
        </authorList>
    </citation>
    <scope>NUCLEOTIDE SEQUENCE</scope>
    <source>
        <strain evidence="2">CBS107.38</strain>
    </source>
</reference>
<dbReference type="GO" id="GO:0016740">
    <property type="term" value="F:transferase activity"/>
    <property type="evidence" value="ECO:0007669"/>
    <property type="project" value="UniProtKB-KW"/>
</dbReference>
<keyword evidence="2" id="KW-0808">Transferase</keyword>
<evidence type="ECO:0000313" key="3">
    <source>
        <dbReference type="Proteomes" id="UP000596902"/>
    </source>
</evidence>
<name>A0A8H7B4Y7_9PLEO</name>
<feature type="region of interest" description="Disordered" evidence="1">
    <location>
        <begin position="30"/>
        <end position="97"/>
    </location>
</feature>
<dbReference type="RefSeq" id="XP_038787399.1">
    <property type="nucleotide sequence ID" value="XM_038930449.1"/>
</dbReference>
<dbReference type="AlphaFoldDB" id="A0A8H7B4Y7"/>
<protein>
    <submittedName>
        <fullName evidence="2">Histone acetyltransferase myst2</fullName>
    </submittedName>
</protein>
<accession>A0A8H7B4Y7</accession>
<organism evidence="2 3">
    <name type="scientific">Alternaria burnsii</name>
    <dbReference type="NCBI Taxonomy" id="1187904"/>
    <lineage>
        <taxon>Eukaryota</taxon>
        <taxon>Fungi</taxon>
        <taxon>Dikarya</taxon>
        <taxon>Ascomycota</taxon>
        <taxon>Pezizomycotina</taxon>
        <taxon>Dothideomycetes</taxon>
        <taxon>Pleosporomycetidae</taxon>
        <taxon>Pleosporales</taxon>
        <taxon>Pleosporineae</taxon>
        <taxon>Pleosporaceae</taxon>
        <taxon>Alternaria</taxon>
        <taxon>Alternaria sect. Alternaria</taxon>
    </lineage>
</organism>
<dbReference type="GeneID" id="62203627"/>
<proteinExistence type="predicted"/>
<sequence>MAPSYRFANAWEFSPPFEDEAEPVRAVKIAQRCPQSSDEEEDYEGDDDARDSSDAKSSNSDELSNADSEEENQWQASEDGEEDVLRKPSAKQQIETARLDRERIRRIAKALPDRLPRELRDKIYRHLVSDPEMRTKRRQFKGISEVSDKQFVNAEYKIFCPSYVGIQVAREAAESYYATNCFKVKTEDAFFHETHGHNPRNYDMETWLGLPSLSGLLQKDYFGLGILPYKSIRRLCIQIQGQDLSRGIYHDVNNVRAPYDGYLRIIKESTDRERQQLDKLYEDLESAFSLLPDKGKLDIRVYIEPSEPQGYPKERKKLVSVIEEKSFDMPFFLNVERELLNVLEAIRKPMYDLKYAGAHVAIRRYHRFLDNHGWLRDDRGNFSEMDEFPLFDVLIQTKEEWNKEKEEHIHQWGRRSKKYQPHRNYIERSMIIGPGKLCEEVFLKNLPQFRQRWGYQEYLDTPMYIGDLPPGADPSYYSCDSEDSDQNKTRQKKRV</sequence>
<feature type="region of interest" description="Disordered" evidence="1">
    <location>
        <begin position="474"/>
        <end position="495"/>
    </location>
</feature>
<comment type="caution">
    <text evidence="2">The sequence shown here is derived from an EMBL/GenBank/DDBJ whole genome shotgun (WGS) entry which is preliminary data.</text>
</comment>
<feature type="compositionally biased region" description="Acidic residues" evidence="1">
    <location>
        <begin position="37"/>
        <end position="49"/>
    </location>
</feature>
<keyword evidence="3" id="KW-1185">Reference proteome</keyword>
<evidence type="ECO:0000313" key="2">
    <source>
        <dbReference type="EMBL" id="KAF7677190.1"/>
    </source>
</evidence>
<feature type="compositionally biased region" description="Acidic residues" evidence="1">
    <location>
        <begin position="67"/>
        <end position="82"/>
    </location>
</feature>
<evidence type="ECO:0000256" key="1">
    <source>
        <dbReference type="SAM" id="MobiDB-lite"/>
    </source>
</evidence>
<dbReference type="EMBL" id="JAAABM010000006">
    <property type="protein sequence ID" value="KAF7677190.1"/>
    <property type="molecule type" value="Genomic_DNA"/>
</dbReference>
<dbReference type="Proteomes" id="UP000596902">
    <property type="component" value="Unassembled WGS sequence"/>
</dbReference>
<reference evidence="2" key="2">
    <citation type="submission" date="2020-08" db="EMBL/GenBank/DDBJ databases">
        <title>Draft Genome Sequence of Cumin Blight Pathogen Alternaria burnsii.</title>
        <authorList>
            <person name="Feng Z."/>
        </authorList>
    </citation>
    <scope>NUCLEOTIDE SEQUENCE</scope>
    <source>
        <strain evidence="2">CBS107.38</strain>
    </source>
</reference>